<dbReference type="PANTHER" id="PTHR12399:SF0">
    <property type="entry name" value="EUKARYOTIC TRANSLATION INITIATION FACTOR 3 SUBUNIT D"/>
    <property type="match status" value="1"/>
</dbReference>
<evidence type="ECO:0000313" key="8">
    <source>
        <dbReference type="RefSeq" id="XP_014671449.1"/>
    </source>
</evidence>
<protein>
    <recommendedName>
        <fullName evidence="5">Eukaryotic translation initiation factor 3 subunit p66</fullName>
    </recommendedName>
</protein>
<dbReference type="RefSeq" id="XP_014671449.1">
    <property type="nucleotide sequence ID" value="XM_014815963.1"/>
</dbReference>
<feature type="compositionally biased region" description="Polar residues" evidence="6">
    <location>
        <begin position="117"/>
        <end position="127"/>
    </location>
</feature>
<dbReference type="Pfam" id="PF05091">
    <property type="entry name" value="eIF-3_zeta"/>
    <property type="match status" value="1"/>
</dbReference>
<keyword evidence="7" id="KW-1185">Reference proteome</keyword>
<feature type="compositionally biased region" description="Basic and acidic residues" evidence="6">
    <location>
        <begin position="102"/>
        <end position="116"/>
    </location>
</feature>
<evidence type="ECO:0000256" key="2">
    <source>
        <dbReference type="ARBA" id="ARBA00022540"/>
    </source>
</evidence>
<proteinExistence type="predicted"/>
<accession>A0ABM1EGX8</accession>
<keyword evidence="2" id="KW-0396">Initiation factor</keyword>
<keyword evidence="1" id="KW-0963">Cytoplasm</keyword>
<dbReference type="Proteomes" id="UP000695022">
    <property type="component" value="Unplaced"/>
</dbReference>
<reference evidence="8" key="1">
    <citation type="submission" date="2025-08" db="UniProtKB">
        <authorList>
            <consortium name="RefSeq"/>
        </authorList>
    </citation>
    <scope>IDENTIFICATION</scope>
</reference>
<organism evidence="7 8">
    <name type="scientific">Priapulus caudatus</name>
    <name type="common">Priapulid worm</name>
    <dbReference type="NCBI Taxonomy" id="37621"/>
    <lineage>
        <taxon>Eukaryota</taxon>
        <taxon>Metazoa</taxon>
        <taxon>Ecdysozoa</taxon>
        <taxon>Scalidophora</taxon>
        <taxon>Priapulida</taxon>
        <taxon>Priapulimorpha</taxon>
        <taxon>Priapulimorphida</taxon>
        <taxon>Priapulidae</taxon>
        <taxon>Priapulus</taxon>
    </lineage>
</organism>
<keyword evidence="3" id="KW-0694">RNA-binding</keyword>
<sequence>MSAKFIPPKIQDNPSGWGPCAVPDQFKDMPYQPFYKADRLGKASDWTGSTYTDKRYTNRYQSQFSSANQYAYYHEEDESSFQLVDTSKVQRPMYQRGRGRFQRRDFRRERERRDQKAANSLQVLSKTQKSRERDRQRQMKKWQKQYGVRQKFDNRGQNQQKSRDASVQIRAEWKVVEEMDFPRLSKLNLPNLEAPKDVMCCGSLEYYDKPIDRVNTRTERKLQRVNRIFHKVTTTDDPVIRQLAKTEGNVFATDAIVATLMTCARSVYSWDIVVQRVGNKLFFDKREDSEFVPHLKDPNKPVIRIYDIPDNTFDSDEDDDDDDDDDDNDADEDE</sequence>
<dbReference type="GeneID" id="106812160"/>
<feature type="region of interest" description="Disordered" evidence="6">
    <location>
        <begin position="87"/>
        <end position="165"/>
    </location>
</feature>
<name>A0ABM1EGX8_PRICU</name>
<evidence type="ECO:0000256" key="5">
    <source>
        <dbReference type="ARBA" id="ARBA00033202"/>
    </source>
</evidence>
<evidence type="ECO:0000256" key="1">
    <source>
        <dbReference type="ARBA" id="ARBA00022490"/>
    </source>
</evidence>
<gene>
    <name evidence="8" type="primary">LOC106812160</name>
</gene>
<evidence type="ECO:0000313" key="7">
    <source>
        <dbReference type="Proteomes" id="UP000695022"/>
    </source>
</evidence>
<dbReference type="PANTHER" id="PTHR12399">
    <property type="entry name" value="EUKARYOTIC TRANSLATION INITIATION FACTOR 3 SUBUNIT 7"/>
    <property type="match status" value="1"/>
</dbReference>
<feature type="compositionally biased region" description="Acidic residues" evidence="6">
    <location>
        <begin position="313"/>
        <end position="334"/>
    </location>
</feature>
<evidence type="ECO:0000256" key="4">
    <source>
        <dbReference type="ARBA" id="ARBA00022917"/>
    </source>
</evidence>
<evidence type="ECO:0000256" key="6">
    <source>
        <dbReference type="SAM" id="MobiDB-lite"/>
    </source>
</evidence>
<evidence type="ECO:0000256" key="3">
    <source>
        <dbReference type="ARBA" id="ARBA00022884"/>
    </source>
</evidence>
<keyword evidence="4" id="KW-0648">Protein biosynthesis</keyword>
<feature type="region of interest" description="Disordered" evidence="6">
    <location>
        <begin position="309"/>
        <end position="334"/>
    </location>
</feature>
<dbReference type="InterPro" id="IPR007783">
    <property type="entry name" value="eIF3d"/>
</dbReference>